<dbReference type="HAMAP" id="MF_01106">
    <property type="entry name" value="ArgJ"/>
    <property type="match status" value="1"/>
</dbReference>
<evidence type="ECO:0000256" key="3">
    <source>
        <dbReference type="ARBA" id="ARBA00022679"/>
    </source>
</evidence>
<accession>A0ABZ3D423</accession>
<keyword evidence="6" id="KW-0055">Arginine biosynthesis</keyword>
<dbReference type="PANTHER" id="PTHR23100">
    <property type="entry name" value="ARGININE BIOSYNTHESIS BIFUNCTIONAL PROTEIN ARGJ"/>
    <property type="match status" value="1"/>
</dbReference>
<dbReference type="RefSeq" id="WP_342628148.1">
    <property type="nucleotide sequence ID" value="NZ_CP152276.1"/>
</dbReference>
<evidence type="ECO:0000256" key="5">
    <source>
        <dbReference type="ARBA" id="ARBA00023315"/>
    </source>
</evidence>
<feature type="binding site" evidence="6">
    <location>
        <position position="159"/>
    </location>
    <ligand>
        <name>substrate</name>
    </ligand>
</feature>
<keyword evidence="6" id="KW-0028">Amino-acid biosynthesis</keyword>
<feature type="chain" id="PRO_5044917833" description="Arginine biosynthesis bifunctional protein ArgJ alpha chain" evidence="6">
    <location>
        <begin position="1"/>
        <end position="195"/>
    </location>
</feature>
<dbReference type="SUPFAM" id="SSF56266">
    <property type="entry name" value="DmpA/ArgJ-like"/>
    <property type="match status" value="1"/>
</dbReference>
<dbReference type="Gene3D" id="3.60.70.12">
    <property type="entry name" value="L-amino peptidase D-ALA esterase/amidase"/>
    <property type="match status" value="1"/>
</dbReference>
<organism evidence="7 8">
    <name type="scientific">Nguyenibacter vanlangensis</name>
    <dbReference type="NCBI Taxonomy" id="1216886"/>
    <lineage>
        <taxon>Bacteria</taxon>
        <taxon>Pseudomonadati</taxon>
        <taxon>Pseudomonadota</taxon>
        <taxon>Alphaproteobacteria</taxon>
        <taxon>Acetobacterales</taxon>
        <taxon>Acetobacteraceae</taxon>
        <taxon>Nguyenibacter</taxon>
    </lineage>
</organism>
<sequence>MAQSLPHSPLARPLPALPPLAGVRFGAAAAGIRYTGRTDLVMAEFAPGTTVAGVFTRSKCPGAPVDWCRAALPQGEARALVVNAGNANVFTGRAGFEATQANAADAARLVGCAASQVFLASTGVIGEILPYQKISDALPGLYATLSETGWADAARGIMTTDTFPKAAVRETTIAGTTVRIQGIAKGSGMVAPDMATMLCFVATDAALPAAVLQPLLAAGAARSFNRTTVDSDTSTSDMVLLFATGQAGNPPVESETDPALAEFAAALDSLLLELALLVVRDGEGATKLIRIQVTGATSDDSAQRVAMAVANSPLVKTAIAGEDANWGRVVMAVGKSGEPANRDTLSIAIGGVWIARNGTVVPDYDETPVVAHMKGSEIEIEIDLGLGNGTGVAWSCDLTHGYIDINGSYRS</sequence>
<dbReference type="EC" id="2.3.1.1" evidence="6"/>
<dbReference type="InterPro" id="IPR016117">
    <property type="entry name" value="ArgJ-like_dom_sf"/>
</dbReference>
<comment type="subcellular location">
    <subcellularLocation>
        <location evidence="6">Cytoplasm</location>
    </subcellularLocation>
</comment>
<keyword evidence="6" id="KW-0963">Cytoplasm</keyword>
<protein>
    <recommendedName>
        <fullName evidence="6">Arginine biosynthesis bifunctional protein ArgJ</fullName>
    </recommendedName>
    <domain>
        <recommendedName>
            <fullName evidence="6">Glutamate N-acetyltransferase</fullName>
            <ecNumber evidence="6">2.3.1.35</ecNumber>
        </recommendedName>
        <alternativeName>
            <fullName evidence="6">Ornithine acetyltransferase</fullName>
            <shortName evidence="6">OATase</shortName>
        </alternativeName>
        <alternativeName>
            <fullName evidence="6">Ornithine transacetylase</fullName>
        </alternativeName>
    </domain>
    <domain>
        <recommendedName>
            <fullName evidence="6">Amino-acid acetyltransferase</fullName>
            <ecNumber evidence="6">2.3.1.1</ecNumber>
        </recommendedName>
        <alternativeName>
            <fullName evidence="6">N-acetylglutamate synthase</fullName>
            <shortName evidence="6">AGSase</shortName>
        </alternativeName>
    </domain>
    <component>
        <recommendedName>
            <fullName evidence="6">Arginine biosynthesis bifunctional protein ArgJ alpha chain</fullName>
        </recommendedName>
    </component>
    <component>
        <recommendedName>
            <fullName evidence="6">Arginine biosynthesis bifunctional protein ArgJ beta chain</fullName>
        </recommendedName>
    </component>
</protein>
<keyword evidence="6" id="KW-0511">Multifunctional enzyme</keyword>
<keyword evidence="3 6" id="KW-0808">Transferase</keyword>
<feature type="binding site" evidence="6">
    <location>
        <position position="411"/>
    </location>
    <ligand>
        <name>substrate</name>
    </ligand>
</feature>
<dbReference type="CDD" id="cd02152">
    <property type="entry name" value="OAT"/>
    <property type="match status" value="1"/>
</dbReference>
<proteinExistence type="inferred from homology"/>
<keyword evidence="8" id="KW-1185">Reference proteome</keyword>
<feature type="binding site" evidence="6">
    <location>
        <position position="283"/>
    </location>
    <ligand>
        <name>substrate</name>
    </ligand>
</feature>
<evidence type="ECO:0000313" key="7">
    <source>
        <dbReference type="EMBL" id="XAE42403.1"/>
    </source>
</evidence>
<comment type="pathway">
    <text evidence="6">Amino-acid biosynthesis; L-arginine biosynthesis; N(2)-acetyl-L-ornithine from L-glutamate: step 1/4.</text>
</comment>
<dbReference type="NCBIfam" id="NF003802">
    <property type="entry name" value="PRK05388.1"/>
    <property type="match status" value="1"/>
</dbReference>
<comment type="pathway">
    <text evidence="6">Amino-acid biosynthesis; L-arginine biosynthesis; L-ornithine and N-acetyl-L-glutamate from L-glutamate and N(2)-acetyl-L-ornithine (cyclic): step 1/1.</text>
</comment>
<keyword evidence="5 6" id="KW-0012">Acyltransferase</keyword>
<keyword evidence="4 6" id="KW-0068">Autocatalytic cleavage</keyword>
<comment type="subunit">
    <text evidence="2 6">Heterotetramer of two alpha and two beta chains.</text>
</comment>
<dbReference type="InterPro" id="IPR002813">
    <property type="entry name" value="Arg_biosynth_ArgJ"/>
</dbReference>
<dbReference type="NCBIfam" id="TIGR00120">
    <property type="entry name" value="ArgJ"/>
    <property type="match status" value="1"/>
</dbReference>
<dbReference type="Proteomes" id="UP001449795">
    <property type="component" value="Chromosome"/>
</dbReference>
<name>A0ABZ3D423_9PROT</name>
<evidence type="ECO:0000256" key="1">
    <source>
        <dbReference type="ARBA" id="ARBA00006774"/>
    </source>
</evidence>
<gene>
    <name evidence="6 7" type="primary">argJ</name>
    <name evidence="7" type="ORF">AAC691_19460</name>
</gene>
<feature type="chain" id="PRO_5044917832" description="Arginine biosynthesis bifunctional protein ArgJ beta chain" evidence="6">
    <location>
        <begin position="196"/>
        <end position="411"/>
    </location>
</feature>
<evidence type="ECO:0000256" key="4">
    <source>
        <dbReference type="ARBA" id="ARBA00022813"/>
    </source>
</evidence>
<dbReference type="EC" id="2.3.1.35" evidence="6"/>
<dbReference type="PANTHER" id="PTHR23100:SF0">
    <property type="entry name" value="ARGININE BIOSYNTHESIS BIFUNCTIONAL PROTEIN ARGJ, MITOCHONDRIAL"/>
    <property type="match status" value="1"/>
</dbReference>
<comment type="similarity">
    <text evidence="1 6">Belongs to the ArgJ family.</text>
</comment>
<feature type="binding site" evidence="6">
    <location>
        <position position="406"/>
    </location>
    <ligand>
        <name>substrate</name>
    </ligand>
</feature>
<evidence type="ECO:0000256" key="2">
    <source>
        <dbReference type="ARBA" id="ARBA00011475"/>
    </source>
</evidence>
<comment type="catalytic activity">
    <reaction evidence="6">
        <text>L-glutamate + acetyl-CoA = N-acetyl-L-glutamate + CoA + H(+)</text>
        <dbReference type="Rhea" id="RHEA:24292"/>
        <dbReference type="ChEBI" id="CHEBI:15378"/>
        <dbReference type="ChEBI" id="CHEBI:29985"/>
        <dbReference type="ChEBI" id="CHEBI:44337"/>
        <dbReference type="ChEBI" id="CHEBI:57287"/>
        <dbReference type="ChEBI" id="CHEBI:57288"/>
        <dbReference type="EC" id="2.3.1.1"/>
    </reaction>
</comment>
<evidence type="ECO:0000313" key="8">
    <source>
        <dbReference type="Proteomes" id="UP001449795"/>
    </source>
</evidence>
<feature type="binding site" evidence="6">
    <location>
        <position position="196"/>
    </location>
    <ligand>
        <name>substrate</name>
    </ligand>
</feature>
<feature type="active site" description="Nucleophile" evidence="6">
    <location>
        <position position="196"/>
    </location>
</feature>
<feature type="site" description="Involved in the stabilization of negative charge on the oxyanion by the formation of the oxyanion hole" evidence="6">
    <location>
        <position position="122"/>
    </location>
</feature>
<feature type="site" description="Involved in the stabilization of negative charge on the oxyanion by the formation of the oxyanion hole" evidence="6">
    <location>
        <position position="123"/>
    </location>
</feature>
<comment type="function">
    <text evidence="6">Catalyzes two activities which are involved in the cyclic version of arginine biosynthesis: the synthesis of N-acetylglutamate from glutamate and acetyl-CoA as the acetyl donor, and of ornithine by transacetylation between N(2)-acetylornithine and glutamate.</text>
</comment>
<feature type="site" description="Cleavage; by autolysis" evidence="6">
    <location>
        <begin position="195"/>
        <end position="196"/>
    </location>
</feature>
<dbReference type="Pfam" id="PF01960">
    <property type="entry name" value="ArgJ"/>
    <property type="match status" value="1"/>
</dbReference>
<evidence type="ECO:0000256" key="6">
    <source>
        <dbReference type="HAMAP-Rule" id="MF_01106"/>
    </source>
</evidence>
<comment type="catalytic activity">
    <reaction evidence="6">
        <text>N(2)-acetyl-L-ornithine + L-glutamate = N-acetyl-L-glutamate + L-ornithine</text>
        <dbReference type="Rhea" id="RHEA:15349"/>
        <dbReference type="ChEBI" id="CHEBI:29985"/>
        <dbReference type="ChEBI" id="CHEBI:44337"/>
        <dbReference type="ChEBI" id="CHEBI:46911"/>
        <dbReference type="ChEBI" id="CHEBI:57805"/>
        <dbReference type="EC" id="2.3.1.35"/>
    </reaction>
</comment>
<feature type="binding site" evidence="6">
    <location>
        <position position="185"/>
    </location>
    <ligand>
        <name>substrate</name>
    </ligand>
</feature>
<dbReference type="InterPro" id="IPR042195">
    <property type="entry name" value="ArgJ_beta_C"/>
</dbReference>
<reference evidence="7 8" key="1">
    <citation type="submission" date="2024-04" db="EMBL/GenBank/DDBJ databases">
        <title>Complete genome sequence of Nguyenibacter vanlangesis HBCM-1154, a strain capable of nitrogen fixation, IAA production, and phosphorus solubilization isolated from sugarcane soil.</title>
        <authorList>
            <person name="MY HANH P."/>
        </authorList>
    </citation>
    <scope>NUCLEOTIDE SEQUENCE [LARGE SCALE GENOMIC DNA]</scope>
    <source>
        <strain evidence="7 8">HBCM 1154</strain>
    </source>
</reference>
<dbReference type="EMBL" id="CP152276">
    <property type="protein sequence ID" value="XAE42403.1"/>
    <property type="molecule type" value="Genomic_DNA"/>
</dbReference>
<dbReference type="GO" id="GO:0004358">
    <property type="term" value="F:L-glutamate N-acetyltransferase activity, acting on acetyl-L-ornithine as donor"/>
    <property type="evidence" value="ECO:0007669"/>
    <property type="project" value="UniProtKB-EC"/>
</dbReference>
<dbReference type="Gene3D" id="3.10.20.340">
    <property type="entry name" value="ArgJ beta chain, C-terminal domain"/>
    <property type="match status" value="1"/>
</dbReference>